<dbReference type="RefSeq" id="WP_147204583.1">
    <property type="nucleotide sequence ID" value="NZ_BJYT01000011.1"/>
</dbReference>
<dbReference type="SUPFAM" id="SSF49899">
    <property type="entry name" value="Concanavalin A-like lectins/glucanases"/>
    <property type="match status" value="1"/>
</dbReference>
<dbReference type="OrthoDB" id="9809583at2"/>
<sequence length="297" mass="33363">MNYLKPFDWSKFIAFVFIPAFTFCTGPKSSTSSPSSSKSIFFDDFSGSSLDRSKWNVLLTGQVFNNEQQAYVDSSATVYFVKGKDAEGAKNGALVIHPRYTPGFVTRDGKKFDFISGRLHTKGKFDFTYGTASARIKMSEGKGLWPAWWLLGNERWPQTGEIDIMEFIGEREWVNAAIHGPGYSGNTPFVKRDSSMKANSVTNWHVYSVDWTPESLVFKIDGRAFYTVTKAMIEKYGKWAFDNPKHMILNFAVGGSYPAGVNKIQSPYPGLPNETVDLIKQGKIKILVDWVSVTRSE</sequence>
<proteinExistence type="inferred from homology"/>
<dbReference type="PANTHER" id="PTHR10963">
    <property type="entry name" value="GLYCOSYL HYDROLASE-RELATED"/>
    <property type="match status" value="1"/>
</dbReference>
<dbReference type="GO" id="GO:0005975">
    <property type="term" value="P:carbohydrate metabolic process"/>
    <property type="evidence" value="ECO:0007669"/>
    <property type="project" value="InterPro"/>
</dbReference>
<evidence type="ECO:0000259" key="2">
    <source>
        <dbReference type="PROSITE" id="PS51762"/>
    </source>
</evidence>
<protein>
    <submittedName>
        <fullName evidence="3">Hydrolase</fullName>
    </submittedName>
</protein>
<dbReference type="AlphaFoldDB" id="A0A512BF56"/>
<evidence type="ECO:0000313" key="3">
    <source>
        <dbReference type="EMBL" id="GEO10467.1"/>
    </source>
</evidence>
<organism evidence="3 4">
    <name type="scientific">Segetibacter aerophilus</name>
    <dbReference type="NCBI Taxonomy" id="670293"/>
    <lineage>
        <taxon>Bacteria</taxon>
        <taxon>Pseudomonadati</taxon>
        <taxon>Bacteroidota</taxon>
        <taxon>Chitinophagia</taxon>
        <taxon>Chitinophagales</taxon>
        <taxon>Chitinophagaceae</taxon>
        <taxon>Segetibacter</taxon>
    </lineage>
</organism>
<dbReference type="CDD" id="cd08023">
    <property type="entry name" value="GH16_laminarinase_like"/>
    <property type="match status" value="1"/>
</dbReference>
<dbReference type="GO" id="GO:0004553">
    <property type="term" value="F:hydrolase activity, hydrolyzing O-glycosyl compounds"/>
    <property type="evidence" value="ECO:0007669"/>
    <property type="project" value="InterPro"/>
</dbReference>
<keyword evidence="4" id="KW-1185">Reference proteome</keyword>
<dbReference type="EMBL" id="BJYT01000011">
    <property type="protein sequence ID" value="GEO10467.1"/>
    <property type="molecule type" value="Genomic_DNA"/>
</dbReference>
<dbReference type="PROSITE" id="PS51762">
    <property type="entry name" value="GH16_2"/>
    <property type="match status" value="1"/>
</dbReference>
<reference evidence="3 4" key="1">
    <citation type="submission" date="2019-07" db="EMBL/GenBank/DDBJ databases">
        <title>Whole genome shotgun sequence of Segetibacter aerophilus NBRC 106135.</title>
        <authorList>
            <person name="Hosoyama A."/>
            <person name="Uohara A."/>
            <person name="Ohji S."/>
            <person name="Ichikawa N."/>
        </authorList>
    </citation>
    <scope>NUCLEOTIDE SEQUENCE [LARGE SCALE GENOMIC DNA]</scope>
    <source>
        <strain evidence="3 4">NBRC 106135</strain>
    </source>
</reference>
<dbReference type="PANTHER" id="PTHR10963:SF55">
    <property type="entry name" value="GLYCOSIDE HYDROLASE FAMILY 16 PROTEIN"/>
    <property type="match status" value="1"/>
</dbReference>
<gene>
    <name evidence="3" type="ORF">SAE01_29630</name>
</gene>
<dbReference type="Gene3D" id="2.60.120.200">
    <property type="match status" value="1"/>
</dbReference>
<dbReference type="Proteomes" id="UP000321513">
    <property type="component" value="Unassembled WGS sequence"/>
</dbReference>
<dbReference type="InterPro" id="IPR050546">
    <property type="entry name" value="Glycosyl_Hydrlase_16"/>
</dbReference>
<comment type="similarity">
    <text evidence="1">Belongs to the glycosyl hydrolase 16 family.</text>
</comment>
<evidence type="ECO:0000256" key="1">
    <source>
        <dbReference type="ARBA" id="ARBA00006865"/>
    </source>
</evidence>
<comment type="caution">
    <text evidence="3">The sequence shown here is derived from an EMBL/GenBank/DDBJ whole genome shotgun (WGS) entry which is preliminary data.</text>
</comment>
<feature type="domain" description="GH16" evidence="2">
    <location>
        <begin position="28"/>
        <end position="297"/>
    </location>
</feature>
<dbReference type="InterPro" id="IPR013320">
    <property type="entry name" value="ConA-like_dom_sf"/>
</dbReference>
<dbReference type="Pfam" id="PF00722">
    <property type="entry name" value="Glyco_hydro_16"/>
    <property type="match status" value="1"/>
</dbReference>
<accession>A0A512BF56</accession>
<keyword evidence="3" id="KW-0378">Hydrolase</keyword>
<evidence type="ECO:0000313" key="4">
    <source>
        <dbReference type="Proteomes" id="UP000321513"/>
    </source>
</evidence>
<dbReference type="InterPro" id="IPR000757">
    <property type="entry name" value="Beta-glucanase-like"/>
</dbReference>
<name>A0A512BF56_9BACT</name>